<dbReference type="OrthoDB" id="158357at2759"/>
<dbReference type="GO" id="GO:0046854">
    <property type="term" value="P:phosphatidylinositol phosphate biosynthetic process"/>
    <property type="evidence" value="ECO:0007669"/>
    <property type="project" value="TreeGrafter"/>
</dbReference>
<evidence type="ECO:0000313" key="1">
    <source>
        <dbReference type="EMBL" id="VDK23512.1"/>
    </source>
</evidence>
<dbReference type="GO" id="GO:0005524">
    <property type="term" value="F:ATP binding"/>
    <property type="evidence" value="ECO:0007669"/>
    <property type="project" value="InterPro"/>
</dbReference>
<dbReference type="SUPFAM" id="SSF52029">
    <property type="entry name" value="GroEL apical domain-like"/>
    <property type="match status" value="1"/>
</dbReference>
<dbReference type="PANTHER" id="PTHR45748:SF7">
    <property type="entry name" value="1-PHOSPHATIDYLINOSITOL 3-PHOSPHATE 5-KINASE-RELATED"/>
    <property type="match status" value="1"/>
</dbReference>
<sequence length="281" mass="32228">MSKQVERILAQRPSVVVVEENVARLAVYQLLKAGVSLVSNIKTKVLHRVARSTHADVMPSLDAQLLQQKIGFCPMFSQCKIRLASGKTKTLLIFSECSPDLGCSVLLRGQSMRELRAAKRILRYMILALYSANLELKLLKLFNSSIGARSSDCYVCSLNSDEVDPNPVDFSSVTRQFNFAILECTLTASPLINFGVPFLETAKGRECVLRPYFKHPLYHFLSKSDLQAVKYEIYVWFRYQYQYSYLICNDNIYGLEGSRLCFDMINLWVEVWKQFVPLWLY</sequence>
<dbReference type="Proteomes" id="UP000267096">
    <property type="component" value="Unassembled WGS sequence"/>
</dbReference>
<dbReference type="Pfam" id="PF00118">
    <property type="entry name" value="Cpn60_TCP1"/>
    <property type="match status" value="1"/>
</dbReference>
<gene>
    <name evidence="1" type="ORF">ASIM_LOCUS4285</name>
</gene>
<evidence type="ECO:0000313" key="2">
    <source>
        <dbReference type="Proteomes" id="UP000267096"/>
    </source>
</evidence>
<dbReference type="PANTHER" id="PTHR45748">
    <property type="entry name" value="1-PHOSPHATIDYLINOSITOL 3-PHOSPHATE 5-KINASE-RELATED"/>
    <property type="match status" value="1"/>
</dbReference>
<dbReference type="GO" id="GO:0000285">
    <property type="term" value="F:1-phosphatidylinositol-3-phosphate 5-kinase activity"/>
    <property type="evidence" value="ECO:0007669"/>
    <property type="project" value="TreeGrafter"/>
</dbReference>
<dbReference type="InterPro" id="IPR002423">
    <property type="entry name" value="Cpn60/GroEL/TCP-1"/>
</dbReference>
<accession>A0A3P6NG53</accession>
<protein>
    <submittedName>
        <fullName evidence="1">Uncharacterized protein</fullName>
    </submittedName>
</protein>
<organism evidence="1 2">
    <name type="scientific">Anisakis simplex</name>
    <name type="common">Herring worm</name>
    <dbReference type="NCBI Taxonomy" id="6269"/>
    <lineage>
        <taxon>Eukaryota</taxon>
        <taxon>Metazoa</taxon>
        <taxon>Ecdysozoa</taxon>
        <taxon>Nematoda</taxon>
        <taxon>Chromadorea</taxon>
        <taxon>Rhabditida</taxon>
        <taxon>Spirurina</taxon>
        <taxon>Ascaridomorpha</taxon>
        <taxon>Ascaridoidea</taxon>
        <taxon>Anisakidae</taxon>
        <taxon>Anisakis</taxon>
        <taxon>Anisakis simplex complex</taxon>
    </lineage>
</organism>
<keyword evidence="2" id="KW-1185">Reference proteome</keyword>
<dbReference type="AlphaFoldDB" id="A0A3P6NG53"/>
<name>A0A3P6NG53_ANISI</name>
<reference evidence="1 2" key="1">
    <citation type="submission" date="2018-11" db="EMBL/GenBank/DDBJ databases">
        <authorList>
            <consortium name="Pathogen Informatics"/>
        </authorList>
    </citation>
    <scope>NUCLEOTIDE SEQUENCE [LARGE SCALE GENOMIC DNA]</scope>
</reference>
<proteinExistence type="predicted"/>
<dbReference type="Gene3D" id="3.50.7.10">
    <property type="entry name" value="GroEL"/>
    <property type="match status" value="1"/>
</dbReference>
<dbReference type="GO" id="GO:0010008">
    <property type="term" value="C:endosome membrane"/>
    <property type="evidence" value="ECO:0007669"/>
    <property type="project" value="TreeGrafter"/>
</dbReference>
<dbReference type="EMBL" id="UYRR01007332">
    <property type="protein sequence ID" value="VDK23512.1"/>
    <property type="molecule type" value="Genomic_DNA"/>
</dbReference>
<dbReference type="InterPro" id="IPR027409">
    <property type="entry name" value="GroEL-like_apical_dom_sf"/>
</dbReference>